<feature type="region of interest" description="Disordered" evidence="1">
    <location>
        <begin position="1"/>
        <end position="82"/>
    </location>
</feature>
<reference evidence="2" key="2">
    <citation type="submission" date="2025-09" db="UniProtKB">
        <authorList>
            <consortium name="Ensembl"/>
        </authorList>
    </citation>
    <scope>IDENTIFICATION</scope>
</reference>
<evidence type="ECO:0000313" key="3">
    <source>
        <dbReference type="Proteomes" id="UP000264800"/>
    </source>
</evidence>
<dbReference type="GeneTree" id="ENSGT00940000180587"/>
<dbReference type="STRING" id="37003.ENSKMAP00000026626"/>
<dbReference type="AlphaFoldDB" id="A0A3Q3BBR2"/>
<reference evidence="2" key="1">
    <citation type="submission" date="2025-08" db="UniProtKB">
        <authorList>
            <consortium name="Ensembl"/>
        </authorList>
    </citation>
    <scope>IDENTIFICATION</scope>
</reference>
<feature type="compositionally biased region" description="Basic and acidic residues" evidence="1">
    <location>
        <begin position="73"/>
        <end position="82"/>
    </location>
</feature>
<keyword evidence="3" id="KW-1185">Reference proteome</keyword>
<name>A0A3Q3BBR2_KRYMA</name>
<proteinExistence type="predicted"/>
<feature type="compositionally biased region" description="Polar residues" evidence="1">
    <location>
        <begin position="54"/>
        <end position="66"/>
    </location>
</feature>
<accession>A0A3Q3BBR2</accession>
<evidence type="ECO:0000256" key="1">
    <source>
        <dbReference type="SAM" id="MobiDB-lite"/>
    </source>
</evidence>
<dbReference type="Ensembl" id="ENSKMAT00000026964.1">
    <property type="protein sequence ID" value="ENSKMAP00000026626.1"/>
    <property type="gene ID" value="ENSKMAG00000019757.1"/>
</dbReference>
<evidence type="ECO:0000313" key="2">
    <source>
        <dbReference type="Ensembl" id="ENSKMAP00000026626.1"/>
    </source>
</evidence>
<feature type="compositionally biased region" description="Basic and acidic residues" evidence="1">
    <location>
        <begin position="28"/>
        <end position="44"/>
    </location>
</feature>
<organism evidence="2 3">
    <name type="scientific">Kryptolebias marmoratus</name>
    <name type="common">Mangrove killifish</name>
    <name type="synonym">Rivulus marmoratus</name>
    <dbReference type="NCBI Taxonomy" id="37003"/>
    <lineage>
        <taxon>Eukaryota</taxon>
        <taxon>Metazoa</taxon>
        <taxon>Chordata</taxon>
        <taxon>Craniata</taxon>
        <taxon>Vertebrata</taxon>
        <taxon>Euteleostomi</taxon>
        <taxon>Actinopterygii</taxon>
        <taxon>Neopterygii</taxon>
        <taxon>Teleostei</taxon>
        <taxon>Neoteleostei</taxon>
        <taxon>Acanthomorphata</taxon>
        <taxon>Ovalentaria</taxon>
        <taxon>Atherinomorphae</taxon>
        <taxon>Cyprinodontiformes</taxon>
        <taxon>Rivulidae</taxon>
        <taxon>Kryptolebias</taxon>
    </lineage>
</organism>
<protein>
    <submittedName>
        <fullName evidence="2">Uncharacterized protein</fullName>
    </submittedName>
</protein>
<sequence>MDSACNGIKKTECSDLAVNPRPPPAKLARLEQHRMGSSTPEKRRPGSPVAKTPCQAQKPITASGHTKGTRSYRRTENMKLRE</sequence>
<dbReference type="Proteomes" id="UP000264800">
    <property type="component" value="Unplaced"/>
</dbReference>